<proteinExistence type="predicted"/>
<keyword evidence="2" id="KW-1185">Reference proteome</keyword>
<comment type="caution">
    <text evidence="1">The sequence shown here is derived from an EMBL/GenBank/DDBJ whole genome shotgun (WGS) entry which is preliminary data.</text>
</comment>
<accession>A0A9D4MK16</accession>
<reference evidence="1" key="2">
    <citation type="submission" date="2020-11" db="EMBL/GenBank/DDBJ databases">
        <authorList>
            <person name="McCartney M.A."/>
            <person name="Auch B."/>
            <person name="Kono T."/>
            <person name="Mallez S."/>
            <person name="Becker A."/>
            <person name="Gohl D.M."/>
            <person name="Silverstein K.A.T."/>
            <person name="Koren S."/>
            <person name="Bechman K.B."/>
            <person name="Herman A."/>
            <person name="Abrahante J.E."/>
            <person name="Garbe J."/>
        </authorList>
    </citation>
    <scope>NUCLEOTIDE SEQUENCE</scope>
    <source>
        <strain evidence="1">Duluth1</strain>
        <tissue evidence="1">Whole animal</tissue>
    </source>
</reference>
<evidence type="ECO:0000313" key="2">
    <source>
        <dbReference type="Proteomes" id="UP000828390"/>
    </source>
</evidence>
<organism evidence="1 2">
    <name type="scientific">Dreissena polymorpha</name>
    <name type="common">Zebra mussel</name>
    <name type="synonym">Mytilus polymorpha</name>
    <dbReference type="NCBI Taxonomy" id="45954"/>
    <lineage>
        <taxon>Eukaryota</taxon>
        <taxon>Metazoa</taxon>
        <taxon>Spiralia</taxon>
        <taxon>Lophotrochozoa</taxon>
        <taxon>Mollusca</taxon>
        <taxon>Bivalvia</taxon>
        <taxon>Autobranchia</taxon>
        <taxon>Heteroconchia</taxon>
        <taxon>Euheterodonta</taxon>
        <taxon>Imparidentia</taxon>
        <taxon>Neoheterodontei</taxon>
        <taxon>Myida</taxon>
        <taxon>Dreissenoidea</taxon>
        <taxon>Dreissenidae</taxon>
        <taxon>Dreissena</taxon>
    </lineage>
</organism>
<reference evidence="1" key="1">
    <citation type="journal article" date="2019" name="bioRxiv">
        <title>The Genome of the Zebra Mussel, Dreissena polymorpha: A Resource for Invasive Species Research.</title>
        <authorList>
            <person name="McCartney M.A."/>
            <person name="Auch B."/>
            <person name="Kono T."/>
            <person name="Mallez S."/>
            <person name="Zhang Y."/>
            <person name="Obille A."/>
            <person name="Becker A."/>
            <person name="Abrahante J.E."/>
            <person name="Garbe J."/>
            <person name="Badalamenti J.P."/>
            <person name="Herman A."/>
            <person name="Mangelson H."/>
            <person name="Liachko I."/>
            <person name="Sullivan S."/>
            <person name="Sone E.D."/>
            <person name="Koren S."/>
            <person name="Silverstein K.A.T."/>
            <person name="Beckman K.B."/>
            <person name="Gohl D.M."/>
        </authorList>
    </citation>
    <scope>NUCLEOTIDE SEQUENCE</scope>
    <source>
        <strain evidence="1">Duluth1</strain>
        <tissue evidence="1">Whole animal</tissue>
    </source>
</reference>
<sequence>MKLTKRAEFISRHFRMMCMVAARSQHNHSIQKPAVWSYRCGSTESFIRFSRMRLHIVPVMENNVITGKFEQEERSPFLGSLMRYISFQYVGISFSFNILLRRQPSALLLVGRKVLQTCRSSIV</sequence>
<name>A0A9D4MK16_DREPO</name>
<protein>
    <submittedName>
        <fullName evidence="1">Uncharacterized protein</fullName>
    </submittedName>
</protein>
<dbReference type="AlphaFoldDB" id="A0A9D4MK16"/>
<gene>
    <name evidence="1" type="ORF">DPMN_000960</name>
</gene>
<dbReference type="Proteomes" id="UP000828390">
    <property type="component" value="Unassembled WGS sequence"/>
</dbReference>
<dbReference type="EMBL" id="JAIWYP010000001">
    <property type="protein sequence ID" value="KAH3877104.1"/>
    <property type="molecule type" value="Genomic_DNA"/>
</dbReference>
<evidence type="ECO:0000313" key="1">
    <source>
        <dbReference type="EMBL" id="KAH3877104.1"/>
    </source>
</evidence>